<sequence>MKHIVALIFIILPIFGLNAETASEQAAKAYQDGNFRKAIEVLETEIKAQKEQGKVSPELFYNLGNAYFRVNEVPQALLNYERSLLYNPGDRDVRHNIEYAQTKIEDKILTADNFFLQMWFDGVQNQTTANNWAKWAITFFVIFVAALFLFFFSPKLNLKKAGFYAAIVCLVVVIFTNIFAYRQKNKIENRNTAIVMAGSAPVISAPNTTSKELFILHAGTKVVINKIDGGWYEIEIANGSIGWVQKEKLEII</sequence>
<dbReference type="AlphaFoldDB" id="A0A4Y8L5D2"/>
<evidence type="ECO:0000313" key="6">
    <source>
        <dbReference type="Proteomes" id="UP000297861"/>
    </source>
</evidence>
<dbReference type="SMART" id="SM00287">
    <property type="entry name" value="SH3b"/>
    <property type="match status" value="1"/>
</dbReference>
<dbReference type="InterPro" id="IPR019734">
    <property type="entry name" value="TPR_rpt"/>
</dbReference>
<dbReference type="SMART" id="SM00028">
    <property type="entry name" value="TPR"/>
    <property type="match status" value="2"/>
</dbReference>
<evidence type="ECO:0000256" key="2">
    <source>
        <dbReference type="SAM" id="Phobius"/>
    </source>
</evidence>
<dbReference type="SUPFAM" id="SSF48452">
    <property type="entry name" value="TPR-like"/>
    <property type="match status" value="1"/>
</dbReference>
<dbReference type="EMBL" id="SOML01000003">
    <property type="protein sequence ID" value="TFD97298.1"/>
    <property type="molecule type" value="Genomic_DNA"/>
</dbReference>
<dbReference type="Gene3D" id="1.25.40.10">
    <property type="entry name" value="Tetratricopeptide repeat domain"/>
    <property type="match status" value="1"/>
</dbReference>
<proteinExistence type="predicted"/>
<dbReference type="Pfam" id="PF08239">
    <property type="entry name" value="SH3_3"/>
    <property type="match status" value="1"/>
</dbReference>
<dbReference type="InterPro" id="IPR011990">
    <property type="entry name" value="TPR-like_helical_dom_sf"/>
</dbReference>
<protein>
    <recommendedName>
        <fullName evidence="4">SH3b domain-containing protein</fullName>
    </recommendedName>
</protein>
<name>A0A4Y8L5D2_9BACT</name>
<feature type="transmembrane region" description="Helical" evidence="2">
    <location>
        <begin position="132"/>
        <end position="151"/>
    </location>
</feature>
<keyword evidence="2" id="KW-0812">Transmembrane</keyword>
<feature type="repeat" description="TPR" evidence="1">
    <location>
        <begin position="57"/>
        <end position="90"/>
    </location>
</feature>
<feature type="transmembrane region" description="Helical" evidence="2">
    <location>
        <begin position="163"/>
        <end position="181"/>
    </location>
</feature>
<keyword evidence="1" id="KW-0802">TPR repeat</keyword>
<feature type="signal peptide" evidence="3">
    <location>
        <begin position="1"/>
        <end position="19"/>
    </location>
</feature>
<feature type="chain" id="PRO_5021484041" description="SH3b domain-containing protein" evidence="3">
    <location>
        <begin position="20"/>
        <end position="252"/>
    </location>
</feature>
<evidence type="ECO:0000259" key="4">
    <source>
        <dbReference type="PROSITE" id="PS51781"/>
    </source>
</evidence>
<accession>A0A4Y8L5D2</accession>
<evidence type="ECO:0000313" key="5">
    <source>
        <dbReference type="EMBL" id="TFD97298.1"/>
    </source>
</evidence>
<organism evidence="5 6">
    <name type="scientific">Dysgonomonas capnocytophagoides</name>
    <dbReference type="NCBI Taxonomy" id="45254"/>
    <lineage>
        <taxon>Bacteria</taxon>
        <taxon>Pseudomonadati</taxon>
        <taxon>Bacteroidota</taxon>
        <taxon>Bacteroidia</taxon>
        <taxon>Bacteroidales</taxon>
        <taxon>Dysgonomonadaceae</taxon>
        <taxon>Dysgonomonas</taxon>
    </lineage>
</organism>
<keyword evidence="6" id="KW-1185">Reference proteome</keyword>
<dbReference type="OrthoDB" id="9776208at2"/>
<dbReference type="PROSITE" id="PS50005">
    <property type="entry name" value="TPR"/>
    <property type="match status" value="1"/>
</dbReference>
<reference evidence="5 6" key="1">
    <citation type="submission" date="2019-03" db="EMBL/GenBank/DDBJ databases">
        <title>San Antonio Military Medical Center submission to MRSN (WRAIR), pending publication.</title>
        <authorList>
            <person name="Blyth D.M."/>
            <person name="Mccarthy S.L."/>
            <person name="Schall S.E."/>
            <person name="Stam J.A."/>
            <person name="Ong A.C."/>
            <person name="Mcgann P.T."/>
        </authorList>
    </citation>
    <scope>NUCLEOTIDE SEQUENCE [LARGE SCALE GENOMIC DNA]</scope>
    <source>
        <strain evidence="5 6">MRSN571793</strain>
    </source>
</reference>
<dbReference type="Gene3D" id="2.30.30.40">
    <property type="entry name" value="SH3 Domains"/>
    <property type="match status" value="1"/>
</dbReference>
<gene>
    <name evidence="5" type="ORF">E2605_06415</name>
</gene>
<dbReference type="RefSeq" id="WP_026625334.1">
    <property type="nucleotide sequence ID" value="NZ_AP028867.1"/>
</dbReference>
<evidence type="ECO:0000256" key="1">
    <source>
        <dbReference type="PROSITE-ProRule" id="PRU00339"/>
    </source>
</evidence>
<keyword evidence="2" id="KW-0472">Membrane</keyword>
<dbReference type="PROSITE" id="PS51781">
    <property type="entry name" value="SH3B"/>
    <property type="match status" value="1"/>
</dbReference>
<keyword evidence="3" id="KW-0732">Signal</keyword>
<feature type="domain" description="SH3b" evidence="4">
    <location>
        <begin position="190"/>
        <end position="252"/>
    </location>
</feature>
<keyword evidence="2" id="KW-1133">Transmembrane helix</keyword>
<dbReference type="Proteomes" id="UP000297861">
    <property type="component" value="Unassembled WGS sequence"/>
</dbReference>
<evidence type="ECO:0000256" key="3">
    <source>
        <dbReference type="SAM" id="SignalP"/>
    </source>
</evidence>
<comment type="caution">
    <text evidence="5">The sequence shown here is derived from an EMBL/GenBank/DDBJ whole genome shotgun (WGS) entry which is preliminary data.</text>
</comment>
<dbReference type="STRING" id="1121485.GCA_000426485_01127"/>
<dbReference type="InterPro" id="IPR003646">
    <property type="entry name" value="SH3-like_bac-type"/>
</dbReference>